<sequence>MGKHQKHAKLKLRDNDNFAPNEIAILGTNCGVISNLVNEVSANLKTYKLAYFDASHSKDIQKNNLETFTFHSSGNLNSNVNFEVNKFNQRIQFSQFDYVLINGNHYQGAKQILILDKDKEASVLKRLDQLDHIQFVVKLTEDAEYFDFLEEHNPQIKNLHCYHISEIDKISKHIENLIKKKIAQIQGLVLAGGKSERMGTDKGQLDFYGKNQRDVAIELLEKNNIKTYLSVRAEQDVELEKKITDKFIGLGPFGAICSAFQQDPDSAWLVLATDVPFVNDEVIQLLLKHRNSSKVATTIKGKDKKFPEPLITIWEPKSYTLLLNYLAQGYSCPRKILINSDVEIVEVDDDFIRNINTPEEYKSAYKEINE</sequence>
<keyword evidence="3" id="KW-0479">Metal-binding</keyword>
<protein>
    <submittedName>
        <fullName evidence="9">Molybdopterin-guanine dinucleotide biosynthesis protein A</fullName>
    </submittedName>
</protein>
<dbReference type="InterPro" id="IPR029044">
    <property type="entry name" value="Nucleotide-diphossugar_trans"/>
</dbReference>
<dbReference type="AlphaFoldDB" id="A0A1H2S2T3"/>
<name>A0A1H2S2T3_9FLAO</name>
<feature type="domain" description="MobA-like NTP transferase" evidence="8">
    <location>
        <begin position="187"/>
        <end position="327"/>
    </location>
</feature>
<dbReference type="PANTHER" id="PTHR19136:SF81">
    <property type="entry name" value="MOLYBDENUM COFACTOR GUANYLYLTRANSFERASE"/>
    <property type="match status" value="1"/>
</dbReference>
<gene>
    <name evidence="9" type="ORF">SAMN05444411_101375</name>
</gene>
<evidence type="ECO:0000256" key="7">
    <source>
        <dbReference type="ARBA" id="ARBA00023150"/>
    </source>
</evidence>
<keyword evidence="7" id="KW-0501">Molybdenum cofactor biosynthesis</keyword>
<keyword evidence="4" id="KW-0547">Nucleotide-binding</keyword>
<evidence type="ECO:0000313" key="10">
    <source>
        <dbReference type="Proteomes" id="UP000199595"/>
    </source>
</evidence>
<dbReference type="Proteomes" id="UP000199595">
    <property type="component" value="Unassembled WGS sequence"/>
</dbReference>
<dbReference type="RefSeq" id="WP_090119141.1">
    <property type="nucleotide sequence ID" value="NZ_FNNJ01000001.1"/>
</dbReference>
<evidence type="ECO:0000259" key="8">
    <source>
        <dbReference type="Pfam" id="PF12804"/>
    </source>
</evidence>
<dbReference type="SUPFAM" id="SSF53448">
    <property type="entry name" value="Nucleotide-diphospho-sugar transferases"/>
    <property type="match status" value="1"/>
</dbReference>
<keyword evidence="2" id="KW-0808">Transferase</keyword>
<reference evidence="9 10" key="1">
    <citation type="submission" date="2016-10" db="EMBL/GenBank/DDBJ databases">
        <authorList>
            <person name="de Groot N.N."/>
        </authorList>
    </citation>
    <scope>NUCLEOTIDE SEQUENCE [LARGE SCALE GENOMIC DNA]</scope>
    <source>
        <strain evidence="9 10">DSM 24956</strain>
    </source>
</reference>
<evidence type="ECO:0000256" key="5">
    <source>
        <dbReference type="ARBA" id="ARBA00022842"/>
    </source>
</evidence>
<evidence type="ECO:0000256" key="1">
    <source>
        <dbReference type="ARBA" id="ARBA00022490"/>
    </source>
</evidence>
<dbReference type="GO" id="GO:0005525">
    <property type="term" value="F:GTP binding"/>
    <property type="evidence" value="ECO:0007669"/>
    <property type="project" value="UniProtKB-KW"/>
</dbReference>
<keyword evidence="5" id="KW-0460">Magnesium</keyword>
<evidence type="ECO:0000256" key="3">
    <source>
        <dbReference type="ARBA" id="ARBA00022723"/>
    </source>
</evidence>
<dbReference type="GO" id="GO:0016779">
    <property type="term" value="F:nucleotidyltransferase activity"/>
    <property type="evidence" value="ECO:0007669"/>
    <property type="project" value="TreeGrafter"/>
</dbReference>
<dbReference type="CDD" id="cd02503">
    <property type="entry name" value="MobA"/>
    <property type="match status" value="1"/>
</dbReference>
<dbReference type="InterPro" id="IPR025877">
    <property type="entry name" value="MobA-like_NTP_Trfase"/>
</dbReference>
<evidence type="ECO:0000313" key="9">
    <source>
        <dbReference type="EMBL" id="SDW25957.1"/>
    </source>
</evidence>
<dbReference type="GO" id="GO:0046872">
    <property type="term" value="F:metal ion binding"/>
    <property type="evidence" value="ECO:0007669"/>
    <property type="project" value="UniProtKB-KW"/>
</dbReference>
<organism evidence="9 10">
    <name type="scientific">Lutibacter oricola</name>
    <dbReference type="NCBI Taxonomy" id="762486"/>
    <lineage>
        <taxon>Bacteria</taxon>
        <taxon>Pseudomonadati</taxon>
        <taxon>Bacteroidota</taxon>
        <taxon>Flavobacteriia</taxon>
        <taxon>Flavobacteriales</taxon>
        <taxon>Flavobacteriaceae</taxon>
        <taxon>Lutibacter</taxon>
    </lineage>
</organism>
<dbReference type="EMBL" id="FNNJ01000001">
    <property type="protein sequence ID" value="SDW25957.1"/>
    <property type="molecule type" value="Genomic_DNA"/>
</dbReference>
<keyword evidence="6" id="KW-0342">GTP-binding</keyword>
<dbReference type="GO" id="GO:0006777">
    <property type="term" value="P:Mo-molybdopterin cofactor biosynthetic process"/>
    <property type="evidence" value="ECO:0007669"/>
    <property type="project" value="UniProtKB-KW"/>
</dbReference>
<dbReference type="OrthoDB" id="9788394at2"/>
<evidence type="ECO:0000256" key="6">
    <source>
        <dbReference type="ARBA" id="ARBA00023134"/>
    </source>
</evidence>
<proteinExistence type="predicted"/>
<dbReference type="Pfam" id="PF12804">
    <property type="entry name" value="NTP_transf_3"/>
    <property type="match status" value="1"/>
</dbReference>
<dbReference type="PANTHER" id="PTHR19136">
    <property type="entry name" value="MOLYBDENUM COFACTOR GUANYLYLTRANSFERASE"/>
    <property type="match status" value="1"/>
</dbReference>
<keyword evidence="1" id="KW-0963">Cytoplasm</keyword>
<keyword evidence="10" id="KW-1185">Reference proteome</keyword>
<dbReference type="Gene3D" id="3.90.550.10">
    <property type="entry name" value="Spore Coat Polysaccharide Biosynthesis Protein SpsA, Chain A"/>
    <property type="match status" value="1"/>
</dbReference>
<accession>A0A1H2S2T3</accession>
<evidence type="ECO:0000256" key="4">
    <source>
        <dbReference type="ARBA" id="ARBA00022741"/>
    </source>
</evidence>
<evidence type="ECO:0000256" key="2">
    <source>
        <dbReference type="ARBA" id="ARBA00022679"/>
    </source>
</evidence>
<dbReference type="InterPro" id="IPR013482">
    <property type="entry name" value="Molybde_CF_guanTrfase"/>
</dbReference>
<dbReference type="STRING" id="762486.SAMN05444411_101375"/>